<keyword evidence="2" id="KW-0732">Signal</keyword>
<protein>
    <submittedName>
        <fullName evidence="3">Tricarboxylate transport protein TctC</fullName>
    </submittedName>
</protein>
<dbReference type="OrthoDB" id="7249596at2"/>
<dbReference type="InterPro" id="IPR005064">
    <property type="entry name" value="BUG"/>
</dbReference>
<dbReference type="AlphaFoldDB" id="A0A1C3K756"/>
<comment type="similarity">
    <text evidence="1">Belongs to the UPF0065 (bug) family.</text>
</comment>
<evidence type="ECO:0000256" key="1">
    <source>
        <dbReference type="ARBA" id="ARBA00006987"/>
    </source>
</evidence>
<dbReference type="EMBL" id="LT907988">
    <property type="protein sequence ID" value="SOE50095.1"/>
    <property type="molecule type" value="Genomic_DNA"/>
</dbReference>
<keyword evidence="5" id="KW-1185">Reference proteome</keyword>
<evidence type="ECO:0000313" key="3">
    <source>
        <dbReference type="EMBL" id="SBT27336.1"/>
    </source>
</evidence>
<reference evidence="3 5" key="1">
    <citation type="submission" date="2016-06" db="EMBL/GenBank/DDBJ databases">
        <authorList>
            <person name="Kjaerup R.B."/>
            <person name="Dalgaard T.S."/>
            <person name="Juul-Madsen H.R."/>
        </authorList>
    </citation>
    <scope>NUCLEOTIDE SEQUENCE [LARGE SCALE GENOMIC DNA]</scope>
    <source>
        <strain evidence="3">Orrdi1</strain>
    </source>
</reference>
<proteinExistence type="inferred from homology"/>
<dbReference type="EMBL" id="FLRC01000053">
    <property type="protein sequence ID" value="SBT27336.1"/>
    <property type="molecule type" value="Genomic_DNA"/>
</dbReference>
<evidence type="ECO:0000256" key="2">
    <source>
        <dbReference type="SAM" id="SignalP"/>
    </source>
</evidence>
<dbReference type="Gene3D" id="3.40.190.10">
    <property type="entry name" value="Periplasmic binding protein-like II"/>
    <property type="match status" value="1"/>
</dbReference>
<dbReference type="SUPFAM" id="SSF53850">
    <property type="entry name" value="Periplasmic binding protein-like II"/>
    <property type="match status" value="1"/>
</dbReference>
<dbReference type="Proteomes" id="UP000078558">
    <property type="component" value="Chromosome I"/>
</dbReference>
<dbReference type="PANTHER" id="PTHR42928:SF5">
    <property type="entry name" value="BLR1237 PROTEIN"/>
    <property type="match status" value="1"/>
</dbReference>
<gene>
    <name evidence="3" type="ORF">ODI_03923</name>
    <name evidence="4" type="ORF">ODI_R2502</name>
</gene>
<name>A0A1C3K756_9BURK</name>
<dbReference type="RefSeq" id="WP_067758721.1">
    <property type="nucleotide sequence ID" value="NZ_LT907988.1"/>
</dbReference>
<evidence type="ECO:0000313" key="5">
    <source>
        <dbReference type="Proteomes" id="UP000078558"/>
    </source>
</evidence>
<dbReference type="Gene3D" id="3.40.190.150">
    <property type="entry name" value="Bordetella uptake gene, domain 1"/>
    <property type="match status" value="1"/>
</dbReference>
<dbReference type="PIRSF" id="PIRSF017082">
    <property type="entry name" value="YflP"/>
    <property type="match status" value="1"/>
</dbReference>
<evidence type="ECO:0000313" key="4">
    <source>
        <dbReference type="EMBL" id="SOE50095.1"/>
    </source>
</evidence>
<feature type="chain" id="PRO_5015062696" evidence="2">
    <location>
        <begin position="31"/>
        <end position="326"/>
    </location>
</feature>
<sequence length="326" mass="34039">MTFNKTILRKTLAALCCAVAGAAVSAPVLAADTYPSNPVKWIVPFPAGGSTDIFARVLGESMQRELGQPMVVDNRGGAGGGIGAAMAANAAPDGYTITSATVSTHAINASLYPNLQYDPVKSFAPIILLGYVPNVLVVNADSAFKTVQDLIAAGKSRELTFASNGNGTSQHLTGELFKKQTGIAFAHVPYRGSPQALQDLMGGRVDFMFDQTFSLIQSGKVRALAVSSDERSPLLPDVPTLQEAGVKDFKVLSWHALYAPAGTPDAIVTRLNGAVGKALADAGVRERLGAQGLQVVGGTPQALGELTRVEMARWAEVVKASGARMD</sequence>
<organism evidence="3 5">
    <name type="scientific">Orrella dioscoreae</name>
    <dbReference type="NCBI Taxonomy" id="1851544"/>
    <lineage>
        <taxon>Bacteria</taxon>
        <taxon>Pseudomonadati</taxon>
        <taxon>Pseudomonadota</taxon>
        <taxon>Betaproteobacteria</taxon>
        <taxon>Burkholderiales</taxon>
        <taxon>Alcaligenaceae</taxon>
        <taxon>Orrella</taxon>
    </lineage>
</organism>
<dbReference type="Pfam" id="PF03401">
    <property type="entry name" value="TctC"/>
    <property type="match status" value="1"/>
</dbReference>
<dbReference type="STRING" id="1851544.ODI_03923"/>
<feature type="signal peptide" evidence="2">
    <location>
        <begin position="1"/>
        <end position="30"/>
    </location>
</feature>
<dbReference type="PANTHER" id="PTHR42928">
    <property type="entry name" value="TRICARBOXYLATE-BINDING PROTEIN"/>
    <property type="match status" value="1"/>
</dbReference>
<dbReference type="InterPro" id="IPR042100">
    <property type="entry name" value="Bug_dom1"/>
</dbReference>
<accession>A0A1C3K756</accession>
<dbReference type="CDD" id="cd07012">
    <property type="entry name" value="PBP2_Bug_TTT"/>
    <property type="match status" value="1"/>
</dbReference>
<dbReference type="KEGG" id="odi:ODI_R2502"/>
<reference evidence="4 5" key="2">
    <citation type="submission" date="2017-08" db="EMBL/GenBank/DDBJ databases">
        <authorList>
            <person name="de Groot N.N."/>
        </authorList>
    </citation>
    <scope>NUCLEOTIDE SEQUENCE [LARGE SCALE GENOMIC DNA]</scope>
    <source>
        <strain evidence="4">Orrdi1</strain>
    </source>
</reference>